<reference evidence="2" key="1">
    <citation type="submission" date="2017-10" db="EMBL/GenBank/DDBJ databases">
        <authorList>
            <person name="Lv L."/>
            <person name="Song Q."/>
            <person name="Zhang Q."/>
            <person name="Liu J."/>
        </authorList>
    </citation>
    <scope>NUCLEOTIDE SEQUENCE</scope>
    <source>
        <strain evidence="2">SDX5C138</strain>
        <plasmid evidence="2">pHNSD138-1</plasmid>
    </source>
</reference>
<feature type="region of interest" description="Disordered" evidence="1">
    <location>
        <begin position="1"/>
        <end position="47"/>
    </location>
</feature>
<organism evidence="2">
    <name type="scientific">Escherichia coli</name>
    <dbReference type="NCBI Taxonomy" id="562"/>
    <lineage>
        <taxon>Bacteria</taxon>
        <taxon>Pseudomonadati</taxon>
        <taxon>Pseudomonadota</taxon>
        <taxon>Gammaproteobacteria</taxon>
        <taxon>Enterobacterales</taxon>
        <taxon>Enterobacteriaceae</taxon>
        <taxon>Escherichia</taxon>
    </lineage>
</organism>
<evidence type="ECO:0000313" key="2">
    <source>
        <dbReference type="EMBL" id="ATZ71897.1"/>
    </source>
</evidence>
<protein>
    <submittedName>
        <fullName evidence="2">Uncharacterized protein</fullName>
    </submittedName>
</protein>
<sequence>MPVLWTDKYAPPTLTRGPRTSPFWNHNKKTSEIKTPHKRNTVPTPHN</sequence>
<evidence type="ECO:0000256" key="1">
    <source>
        <dbReference type="SAM" id="MobiDB-lite"/>
    </source>
</evidence>
<dbReference type="EMBL" id="MG271839">
    <property type="protein sequence ID" value="ATZ71897.1"/>
    <property type="molecule type" value="Genomic_DNA"/>
</dbReference>
<accession>A0A2H4UF69</accession>
<name>A0A2H4UF69_ECOLX</name>
<dbReference type="AlphaFoldDB" id="A0A2H4UF69"/>
<proteinExistence type="predicted"/>
<keyword evidence="2" id="KW-0614">Plasmid</keyword>
<geneLocation type="plasmid" evidence="2">
    <name>pHNSD138-1</name>
</geneLocation>